<dbReference type="InterPro" id="IPR007685">
    <property type="entry name" value="RelA_SpoT"/>
</dbReference>
<name>A0A1F7UR94_9BACT</name>
<evidence type="ECO:0000256" key="2">
    <source>
        <dbReference type="RuleBase" id="RU003847"/>
    </source>
</evidence>
<dbReference type="InterPro" id="IPR043519">
    <property type="entry name" value="NT_sf"/>
</dbReference>
<evidence type="ECO:0000313" key="5">
    <source>
        <dbReference type="EMBL" id="OGL80197.1"/>
    </source>
</evidence>
<evidence type="ECO:0000256" key="1">
    <source>
        <dbReference type="ARBA" id="ARBA00025704"/>
    </source>
</evidence>
<dbReference type="PROSITE" id="PS51880">
    <property type="entry name" value="TGS"/>
    <property type="match status" value="1"/>
</dbReference>
<dbReference type="InterPro" id="IPR004811">
    <property type="entry name" value="RelA/Spo_fam"/>
</dbReference>
<dbReference type="AlphaFoldDB" id="A0A1F7UR94"/>
<comment type="function">
    <text evidence="2">In eubacteria ppGpp (guanosine 3'-diphosphate 5'-diphosphate) is a mediator of the stringent response that coordinates a variety of cellular activities in response to changes in nutritional abundance.</text>
</comment>
<dbReference type="PANTHER" id="PTHR21262:SF31">
    <property type="entry name" value="GTP PYROPHOSPHOKINASE"/>
    <property type="match status" value="1"/>
</dbReference>
<feature type="domain" description="HD" evidence="3">
    <location>
        <begin position="46"/>
        <end position="144"/>
    </location>
</feature>
<evidence type="ECO:0000259" key="3">
    <source>
        <dbReference type="PROSITE" id="PS51831"/>
    </source>
</evidence>
<dbReference type="InterPro" id="IPR003607">
    <property type="entry name" value="HD/PDEase_dom"/>
</dbReference>
<evidence type="ECO:0000259" key="4">
    <source>
        <dbReference type="PROSITE" id="PS51880"/>
    </source>
</evidence>
<dbReference type="FunFam" id="3.10.20.30:FF:000002">
    <property type="entry name" value="GTP pyrophosphokinase (RelA/SpoT)"/>
    <property type="match status" value="1"/>
</dbReference>
<dbReference type="GO" id="GO:0015969">
    <property type="term" value="P:guanosine tetraphosphate metabolic process"/>
    <property type="evidence" value="ECO:0007669"/>
    <property type="project" value="InterPro"/>
</dbReference>
<dbReference type="EMBL" id="MGEJ01000014">
    <property type="protein sequence ID" value="OGL80197.1"/>
    <property type="molecule type" value="Genomic_DNA"/>
</dbReference>
<dbReference type="GO" id="GO:0005886">
    <property type="term" value="C:plasma membrane"/>
    <property type="evidence" value="ECO:0007669"/>
    <property type="project" value="TreeGrafter"/>
</dbReference>
<dbReference type="InterPro" id="IPR033655">
    <property type="entry name" value="TGS_RelA/SpoT"/>
</dbReference>
<comment type="pathway">
    <text evidence="1">Purine metabolism.</text>
</comment>
<dbReference type="InterPro" id="IPR006674">
    <property type="entry name" value="HD_domain"/>
</dbReference>
<feature type="domain" description="TGS" evidence="4">
    <location>
        <begin position="389"/>
        <end position="450"/>
    </location>
</feature>
<dbReference type="FunFam" id="3.30.460.10:FF:000001">
    <property type="entry name" value="GTP pyrophosphokinase RelA"/>
    <property type="match status" value="1"/>
</dbReference>
<proteinExistence type="inferred from homology"/>
<dbReference type="Gene3D" id="1.10.3210.10">
    <property type="entry name" value="Hypothetical protein af1432"/>
    <property type="match status" value="1"/>
</dbReference>
<dbReference type="FunFam" id="1.10.3210.10:FF:000001">
    <property type="entry name" value="GTP pyrophosphokinase RelA"/>
    <property type="match status" value="1"/>
</dbReference>
<organism evidence="5 6">
    <name type="scientific">Candidatus Uhrbacteria bacterium RIFCSPLOWO2_01_FULL_47_24</name>
    <dbReference type="NCBI Taxonomy" id="1802401"/>
    <lineage>
        <taxon>Bacteria</taxon>
        <taxon>Candidatus Uhriibacteriota</taxon>
    </lineage>
</organism>
<dbReference type="InterPro" id="IPR012675">
    <property type="entry name" value="Beta-grasp_dom_sf"/>
</dbReference>
<dbReference type="SMART" id="SM00954">
    <property type="entry name" value="RelA_SpoT"/>
    <property type="match status" value="1"/>
</dbReference>
<sequence length="497" mass="56811">MDELLQSLLSAVTGTFSSADIQLVERAYNFAFKAHTNQTRLNGMPFITHSVGTAELLAQWKLPPLLVVAGLLHDVPEDTPLTISDIEKEFGKEIANIVEGETKLDHLKYQGVERYAENLRKMFLAIASDIRVIFVKFADRIHNLQTLEGIPEYKQQRIALESLEIYAPIANRLGMGAIRGELEDLSFKYVHPAEYAWVTSLVQDRLKYKEGYLETIKTIIEKDLKQGGIIPISIHGRTKHLYSLYKKLLEKDRDISKVYDIVAERIIVPTVQDCYATLGILHQRWKPLKGRIKDYIAQPKPNGYQSIHTTIFCDDGEIVEFQIRTPQMHEEAEYGIAAHWFYVDKGKKIVVMDHHLSWLKDLVKIQKNINDRTKFLEALESLKIDFFNNRIFVFTPNGDVIDLPEGATPVDFAYAIHTEIGNHCTSARVNDKMTQLNVPLQSGDVVKITTDKNRKGPSPDWLDSVKTNHARAKIKEAVKKTKFSGWLRELVHHRKSN</sequence>
<dbReference type="Proteomes" id="UP000176897">
    <property type="component" value="Unassembled WGS sequence"/>
</dbReference>
<reference evidence="5 6" key="1">
    <citation type="journal article" date="2016" name="Nat. Commun.">
        <title>Thousands of microbial genomes shed light on interconnected biogeochemical processes in an aquifer system.</title>
        <authorList>
            <person name="Anantharaman K."/>
            <person name="Brown C.T."/>
            <person name="Hug L.A."/>
            <person name="Sharon I."/>
            <person name="Castelle C.J."/>
            <person name="Probst A.J."/>
            <person name="Thomas B.C."/>
            <person name="Singh A."/>
            <person name="Wilkins M.J."/>
            <person name="Karaoz U."/>
            <person name="Brodie E.L."/>
            <person name="Williams K.H."/>
            <person name="Hubbard S.S."/>
            <person name="Banfield J.F."/>
        </authorList>
    </citation>
    <scope>NUCLEOTIDE SEQUENCE [LARGE SCALE GENOMIC DNA]</scope>
</reference>
<evidence type="ECO:0000313" key="6">
    <source>
        <dbReference type="Proteomes" id="UP000176897"/>
    </source>
</evidence>
<dbReference type="SUPFAM" id="SSF109604">
    <property type="entry name" value="HD-domain/PDEase-like"/>
    <property type="match status" value="1"/>
</dbReference>
<dbReference type="CDD" id="cd01668">
    <property type="entry name" value="TGS_RSH"/>
    <property type="match status" value="1"/>
</dbReference>
<dbReference type="Gene3D" id="3.10.20.30">
    <property type="match status" value="1"/>
</dbReference>
<gene>
    <name evidence="5" type="ORF">A3B21_02390</name>
</gene>
<dbReference type="SUPFAM" id="SSF81271">
    <property type="entry name" value="TGS-like"/>
    <property type="match status" value="1"/>
</dbReference>
<dbReference type="SMART" id="SM00471">
    <property type="entry name" value="HDc"/>
    <property type="match status" value="1"/>
</dbReference>
<dbReference type="CDD" id="cd00077">
    <property type="entry name" value="HDc"/>
    <property type="match status" value="1"/>
</dbReference>
<dbReference type="Gene3D" id="3.30.460.10">
    <property type="entry name" value="Beta Polymerase, domain 2"/>
    <property type="match status" value="1"/>
</dbReference>
<dbReference type="Pfam" id="PF02824">
    <property type="entry name" value="TGS"/>
    <property type="match status" value="1"/>
</dbReference>
<dbReference type="CDD" id="cd05399">
    <property type="entry name" value="NT_Rel-Spo_like"/>
    <property type="match status" value="1"/>
</dbReference>
<dbReference type="PROSITE" id="PS51831">
    <property type="entry name" value="HD"/>
    <property type="match status" value="1"/>
</dbReference>
<dbReference type="STRING" id="1802401.A3B21_02390"/>
<evidence type="ECO:0008006" key="7">
    <source>
        <dbReference type="Google" id="ProtNLM"/>
    </source>
</evidence>
<comment type="similarity">
    <text evidence="2">Belongs to the relA/spoT family.</text>
</comment>
<protein>
    <recommendedName>
        <fullName evidence="7">TGS domain-containing protein</fullName>
    </recommendedName>
</protein>
<dbReference type="PANTHER" id="PTHR21262">
    <property type="entry name" value="GUANOSINE-3',5'-BIS DIPHOSPHATE 3'-PYROPHOSPHOHYDROLASE"/>
    <property type="match status" value="1"/>
</dbReference>
<dbReference type="InterPro" id="IPR004095">
    <property type="entry name" value="TGS"/>
</dbReference>
<accession>A0A1F7UR94</accession>
<dbReference type="InterPro" id="IPR012676">
    <property type="entry name" value="TGS-like"/>
</dbReference>
<dbReference type="Pfam" id="PF13328">
    <property type="entry name" value="HD_4"/>
    <property type="match status" value="1"/>
</dbReference>
<dbReference type="SUPFAM" id="SSF81301">
    <property type="entry name" value="Nucleotidyltransferase"/>
    <property type="match status" value="1"/>
</dbReference>
<dbReference type="NCBIfam" id="TIGR00691">
    <property type="entry name" value="spoT_relA"/>
    <property type="match status" value="1"/>
</dbReference>
<dbReference type="Pfam" id="PF04607">
    <property type="entry name" value="RelA_SpoT"/>
    <property type="match status" value="1"/>
</dbReference>
<comment type="caution">
    <text evidence="5">The sequence shown here is derived from an EMBL/GenBank/DDBJ whole genome shotgun (WGS) entry which is preliminary data.</text>
</comment>